<evidence type="ECO:0000313" key="1">
    <source>
        <dbReference type="EMBL" id="OGE37500.1"/>
    </source>
</evidence>
<evidence type="ECO:0000313" key="2">
    <source>
        <dbReference type="Proteomes" id="UP000176527"/>
    </source>
</evidence>
<sequence length="93" mass="10603">MNTTAIYIKTDPKIKKEAQKVAKELGFSLSSLLNAWMRQFIKSKTVTFSLAEEPSKYLKGAIRKAEKNWQEGKTSPVFDDAEDAIAWLHREAK</sequence>
<comment type="caution">
    <text evidence="1">The sequence shown here is derived from an EMBL/GenBank/DDBJ whole genome shotgun (WGS) entry which is preliminary data.</text>
</comment>
<dbReference type="EMBL" id="MFDE01000041">
    <property type="protein sequence ID" value="OGE37500.1"/>
    <property type="molecule type" value="Genomic_DNA"/>
</dbReference>
<accession>A0A1F5K9K1</accession>
<dbReference type="GO" id="GO:0006355">
    <property type="term" value="P:regulation of DNA-templated transcription"/>
    <property type="evidence" value="ECO:0007669"/>
    <property type="project" value="InterPro"/>
</dbReference>
<dbReference type="InterPro" id="IPR013321">
    <property type="entry name" value="Arc_rbn_hlx_hlx"/>
</dbReference>
<gene>
    <name evidence="1" type="ORF">A3F00_01210</name>
</gene>
<dbReference type="Proteomes" id="UP000176527">
    <property type="component" value="Unassembled WGS sequence"/>
</dbReference>
<organism evidence="1 2">
    <name type="scientific">Candidatus Daviesbacteria bacterium RIFCSPHIGHO2_12_FULL_37_11</name>
    <dbReference type="NCBI Taxonomy" id="1797777"/>
    <lineage>
        <taxon>Bacteria</taxon>
        <taxon>Candidatus Daviesiibacteriota</taxon>
    </lineage>
</organism>
<name>A0A1F5K9K1_9BACT</name>
<proteinExistence type="predicted"/>
<dbReference type="Gene3D" id="1.10.1220.10">
    <property type="entry name" value="Met repressor-like"/>
    <property type="match status" value="1"/>
</dbReference>
<reference evidence="1 2" key="1">
    <citation type="journal article" date="2016" name="Nat. Commun.">
        <title>Thousands of microbial genomes shed light on interconnected biogeochemical processes in an aquifer system.</title>
        <authorList>
            <person name="Anantharaman K."/>
            <person name="Brown C.T."/>
            <person name="Hug L.A."/>
            <person name="Sharon I."/>
            <person name="Castelle C.J."/>
            <person name="Probst A.J."/>
            <person name="Thomas B.C."/>
            <person name="Singh A."/>
            <person name="Wilkins M.J."/>
            <person name="Karaoz U."/>
            <person name="Brodie E.L."/>
            <person name="Williams K.H."/>
            <person name="Hubbard S.S."/>
            <person name="Banfield J.F."/>
        </authorList>
    </citation>
    <scope>NUCLEOTIDE SEQUENCE [LARGE SCALE GENOMIC DNA]</scope>
</reference>
<dbReference type="AlphaFoldDB" id="A0A1F5K9K1"/>
<protein>
    <submittedName>
        <fullName evidence="1">Uncharacterized protein</fullName>
    </submittedName>
</protein>